<protein>
    <submittedName>
        <fullName evidence="2">CWF11 family</fullName>
    </submittedName>
</protein>
<sequence>MVLDFFRRLSSAGPVESMEIIYCEKFVEFLIDLLSQLPTRRYTLPLVKDLNIIQVMRHSRLFESAKGSRLQDLSQLLQHFVQDSGSDGSDQTSAEEAAVRRYESFSRLQRQCIKQYPEKLTVLALSNYASVGNRADLQAYFAELSRSAIDA</sequence>
<evidence type="ECO:0000313" key="3">
    <source>
        <dbReference type="Proteomes" id="UP000192927"/>
    </source>
</evidence>
<proteinExistence type="predicted"/>
<name>A0A1W5D4D7_9LECA</name>
<accession>A0A1W5D4D7</accession>
<evidence type="ECO:0000313" key="2">
    <source>
        <dbReference type="EMBL" id="SLM37984.1"/>
    </source>
</evidence>
<evidence type="ECO:0000259" key="1">
    <source>
        <dbReference type="Pfam" id="PF16399"/>
    </source>
</evidence>
<dbReference type="AlphaFoldDB" id="A0A1W5D4D7"/>
<dbReference type="InterPro" id="IPR032174">
    <property type="entry name" value="Aquarius_N"/>
</dbReference>
<reference evidence="3" key="1">
    <citation type="submission" date="2017-03" db="EMBL/GenBank/DDBJ databases">
        <authorList>
            <person name="Sharma R."/>
            <person name="Thines M."/>
        </authorList>
    </citation>
    <scope>NUCLEOTIDE SEQUENCE [LARGE SCALE GENOMIC DNA]</scope>
</reference>
<feature type="domain" description="RNA helicase aquarius N-terminal" evidence="1">
    <location>
        <begin position="1"/>
        <end position="149"/>
    </location>
</feature>
<dbReference type="Pfam" id="PF16399">
    <property type="entry name" value="Aquarius_N_1st"/>
    <property type="match status" value="1"/>
</dbReference>
<keyword evidence="3" id="KW-1185">Reference proteome</keyword>
<dbReference type="Proteomes" id="UP000192927">
    <property type="component" value="Unassembled WGS sequence"/>
</dbReference>
<dbReference type="EMBL" id="FWEW01002035">
    <property type="protein sequence ID" value="SLM37984.1"/>
    <property type="molecule type" value="Genomic_DNA"/>
</dbReference>
<organism evidence="2 3">
    <name type="scientific">Lasallia pustulata</name>
    <dbReference type="NCBI Taxonomy" id="136370"/>
    <lineage>
        <taxon>Eukaryota</taxon>
        <taxon>Fungi</taxon>
        <taxon>Dikarya</taxon>
        <taxon>Ascomycota</taxon>
        <taxon>Pezizomycotina</taxon>
        <taxon>Lecanoromycetes</taxon>
        <taxon>OSLEUM clade</taxon>
        <taxon>Umbilicariomycetidae</taxon>
        <taxon>Umbilicariales</taxon>
        <taxon>Umbilicariaceae</taxon>
        <taxon>Lasallia</taxon>
    </lineage>
</organism>